<feature type="transmembrane region" description="Helical" evidence="3">
    <location>
        <begin position="51"/>
        <end position="76"/>
    </location>
</feature>
<keyword evidence="2" id="KW-0547">Nucleotide-binding</keyword>
<accession>A0AAE1QYC4</accession>
<reference evidence="4" key="1">
    <citation type="submission" date="2023-12" db="EMBL/GenBank/DDBJ databases">
        <title>Genome assembly of Anisodus tanguticus.</title>
        <authorList>
            <person name="Wang Y.-J."/>
        </authorList>
    </citation>
    <scope>NUCLEOTIDE SEQUENCE</scope>
    <source>
        <strain evidence="4">KB-2021</strain>
        <tissue evidence="4">Leaf</tissue>
    </source>
</reference>
<dbReference type="EMBL" id="JAVYJV010000021">
    <property type="protein sequence ID" value="KAK4342254.1"/>
    <property type="molecule type" value="Genomic_DNA"/>
</dbReference>
<keyword evidence="5" id="KW-1185">Reference proteome</keyword>
<keyword evidence="3" id="KW-0472">Membrane</keyword>
<feature type="binding site" evidence="2">
    <location>
        <position position="139"/>
    </location>
    <ligand>
        <name>ATP</name>
        <dbReference type="ChEBI" id="CHEBI:30616"/>
    </ligand>
</feature>
<gene>
    <name evidence="4" type="ORF">RND71_038070</name>
</gene>
<sequence length="238" mass="26423">MGDCALLNEVFSLVNNDGAPNKTTLLIKVQNSYNLQASPSFVSSEKKSKRVTLFVGSITGASIDWICIFITCFAFLCKRKKGLEEAEEEFLDQVPGMPTRFSYEELTVMTENFSKKLGEGGFGSIIEGIMSDGTKIARKAVETQLFEMVDKNSEDMQLNREEAVEMMKIAAWCLQSDYTKRPSMSLVVKVLQGLVAAETNLDYTFPYPPNIRTVAEANEEREAVGISLPFPSQLSGPR</sequence>
<organism evidence="4 5">
    <name type="scientific">Anisodus tanguticus</name>
    <dbReference type="NCBI Taxonomy" id="243964"/>
    <lineage>
        <taxon>Eukaryota</taxon>
        <taxon>Viridiplantae</taxon>
        <taxon>Streptophyta</taxon>
        <taxon>Embryophyta</taxon>
        <taxon>Tracheophyta</taxon>
        <taxon>Spermatophyta</taxon>
        <taxon>Magnoliopsida</taxon>
        <taxon>eudicotyledons</taxon>
        <taxon>Gunneridae</taxon>
        <taxon>Pentapetalae</taxon>
        <taxon>asterids</taxon>
        <taxon>lamiids</taxon>
        <taxon>Solanales</taxon>
        <taxon>Solanaceae</taxon>
        <taxon>Solanoideae</taxon>
        <taxon>Hyoscyameae</taxon>
        <taxon>Anisodus</taxon>
    </lineage>
</organism>
<dbReference type="InterPro" id="IPR011009">
    <property type="entry name" value="Kinase-like_dom_sf"/>
</dbReference>
<evidence type="ECO:0000313" key="5">
    <source>
        <dbReference type="Proteomes" id="UP001291623"/>
    </source>
</evidence>
<keyword evidence="3" id="KW-0812">Transmembrane</keyword>
<dbReference type="InterPro" id="IPR017441">
    <property type="entry name" value="Protein_kinase_ATP_BS"/>
</dbReference>
<keyword evidence="3" id="KW-1133">Transmembrane helix</keyword>
<evidence type="ECO:0000313" key="4">
    <source>
        <dbReference type="EMBL" id="KAK4342254.1"/>
    </source>
</evidence>
<name>A0AAE1QYC4_9SOLA</name>
<dbReference type="PANTHER" id="PTHR47976:SF30">
    <property type="entry name" value="RECEPTOR-LIKE SERINE_THREONINE-PROTEIN KINASE"/>
    <property type="match status" value="1"/>
</dbReference>
<dbReference type="PROSITE" id="PS00107">
    <property type="entry name" value="PROTEIN_KINASE_ATP"/>
    <property type="match status" value="1"/>
</dbReference>
<dbReference type="SUPFAM" id="SSF56112">
    <property type="entry name" value="Protein kinase-like (PK-like)"/>
    <property type="match status" value="1"/>
</dbReference>
<keyword evidence="1" id="KW-0732">Signal</keyword>
<evidence type="ECO:0000256" key="1">
    <source>
        <dbReference type="ARBA" id="ARBA00022729"/>
    </source>
</evidence>
<proteinExistence type="predicted"/>
<dbReference type="AlphaFoldDB" id="A0AAE1QYC4"/>
<comment type="caution">
    <text evidence="4">The sequence shown here is derived from an EMBL/GenBank/DDBJ whole genome shotgun (WGS) entry which is preliminary data.</text>
</comment>
<dbReference type="Gene3D" id="3.30.200.20">
    <property type="entry name" value="Phosphorylase Kinase, domain 1"/>
    <property type="match status" value="1"/>
</dbReference>
<evidence type="ECO:0000256" key="2">
    <source>
        <dbReference type="PROSITE-ProRule" id="PRU10141"/>
    </source>
</evidence>
<dbReference type="PANTHER" id="PTHR47976">
    <property type="entry name" value="G-TYPE LECTIN S-RECEPTOR-LIKE SERINE/THREONINE-PROTEIN KINASE SD2-5"/>
    <property type="match status" value="1"/>
</dbReference>
<dbReference type="InterPro" id="IPR051343">
    <property type="entry name" value="G-type_lectin_kinases/EP1-like"/>
</dbReference>
<dbReference type="Proteomes" id="UP001291623">
    <property type="component" value="Unassembled WGS sequence"/>
</dbReference>
<keyword evidence="2" id="KW-0067">ATP-binding</keyword>
<evidence type="ECO:0000256" key="3">
    <source>
        <dbReference type="SAM" id="Phobius"/>
    </source>
</evidence>
<protein>
    <submittedName>
        <fullName evidence="4">Uncharacterized protein</fullName>
    </submittedName>
</protein>
<dbReference type="GO" id="GO:0005524">
    <property type="term" value="F:ATP binding"/>
    <property type="evidence" value="ECO:0007669"/>
    <property type="project" value="UniProtKB-UniRule"/>
</dbReference>